<accession>A0A1I1MV35</accession>
<name>A0A1I1MV35_RUMAL</name>
<dbReference type="EMBL" id="FOKQ01000024">
    <property type="protein sequence ID" value="SFC89304.1"/>
    <property type="molecule type" value="Genomic_DNA"/>
</dbReference>
<evidence type="ECO:0000313" key="1">
    <source>
        <dbReference type="EMBL" id="SFC89304.1"/>
    </source>
</evidence>
<sequence>MLIFTFDSLVFRSPEAEMFIFLAMAPKSEYKDKEDFCKAVVDRQWSDYEYYAKKLKYDFSFKPVSRDEYEGRTLSYLNLLSPKVTVEHGEIKDLCEIYPPEWNDVDLFFESEGMYFYYNWSTTA</sequence>
<dbReference type="OrthoDB" id="9969470at2"/>
<dbReference type="RefSeq" id="WP_074962249.1">
    <property type="nucleotide sequence ID" value="NZ_FOKQ01000024.1"/>
</dbReference>
<dbReference type="Proteomes" id="UP000182192">
    <property type="component" value="Unassembled WGS sequence"/>
</dbReference>
<gene>
    <name evidence="1" type="ORF">SAMN02910406_02603</name>
</gene>
<organism evidence="1 2">
    <name type="scientific">Ruminococcus albus</name>
    <dbReference type="NCBI Taxonomy" id="1264"/>
    <lineage>
        <taxon>Bacteria</taxon>
        <taxon>Bacillati</taxon>
        <taxon>Bacillota</taxon>
        <taxon>Clostridia</taxon>
        <taxon>Eubacteriales</taxon>
        <taxon>Oscillospiraceae</taxon>
        <taxon>Ruminococcus</taxon>
    </lineage>
</organism>
<proteinExistence type="predicted"/>
<evidence type="ECO:0000313" key="2">
    <source>
        <dbReference type="Proteomes" id="UP000182192"/>
    </source>
</evidence>
<reference evidence="1 2" key="1">
    <citation type="submission" date="2016-10" db="EMBL/GenBank/DDBJ databases">
        <authorList>
            <person name="de Groot N.N."/>
        </authorList>
    </citation>
    <scope>NUCLEOTIDE SEQUENCE [LARGE SCALE GENOMIC DNA]</scope>
    <source>
        <strain evidence="1 2">AR67</strain>
    </source>
</reference>
<protein>
    <submittedName>
        <fullName evidence="1">Uncharacterized protein</fullName>
    </submittedName>
</protein>
<dbReference type="AlphaFoldDB" id="A0A1I1MV35"/>